<dbReference type="InterPro" id="IPR001261">
    <property type="entry name" value="ArgE/DapE_CS"/>
</dbReference>
<gene>
    <name evidence="9" type="ORF">BK138_15770</name>
</gene>
<evidence type="ECO:0000256" key="8">
    <source>
        <dbReference type="ARBA" id="ARBA00023049"/>
    </source>
</evidence>
<dbReference type="NCBIfam" id="TIGR01887">
    <property type="entry name" value="dipeptidaselike"/>
    <property type="match status" value="1"/>
</dbReference>
<evidence type="ECO:0000256" key="3">
    <source>
        <dbReference type="ARBA" id="ARBA00022670"/>
    </source>
</evidence>
<accession>A0A1R1ES87</accession>
<dbReference type="NCBIfam" id="NF005591">
    <property type="entry name" value="PRK07318.1"/>
    <property type="match status" value="1"/>
</dbReference>
<dbReference type="GO" id="GO:0008270">
    <property type="term" value="F:zinc ion binding"/>
    <property type="evidence" value="ECO:0007669"/>
    <property type="project" value="InterPro"/>
</dbReference>
<evidence type="ECO:0000256" key="5">
    <source>
        <dbReference type="ARBA" id="ARBA00022801"/>
    </source>
</evidence>
<keyword evidence="8" id="KW-0482">Metalloprotease</keyword>
<dbReference type="AlphaFoldDB" id="A0A1R1ES87"/>
<dbReference type="Gene3D" id="3.30.70.360">
    <property type="match status" value="2"/>
</dbReference>
<protein>
    <submittedName>
        <fullName evidence="9">Xaa-His dipeptidase</fullName>
    </submittedName>
</protein>
<evidence type="ECO:0000313" key="10">
    <source>
        <dbReference type="Proteomes" id="UP000187172"/>
    </source>
</evidence>
<evidence type="ECO:0000256" key="2">
    <source>
        <dbReference type="ARBA" id="ARBA00006247"/>
    </source>
</evidence>
<sequence length="477" mass="51664">MSWYEMAEEREEALIEDLSGLLRIDSVYDPDTSGPGQPMGQGVAEALQYMLDLCAAEGFRVRNLDGYVGYAEFGPESAENYVAVLSHLDVVPASGKWTTPPFESSVRGGKIFARGAEDDKGPAMAAFYGLKIVKDMGLPLKHRIRLIFGTDEERTGKCMQKYNELEPAPVCGFTPDADFPIVRAEKGQINTRLLFKPIEESDSSGSEYRLQLFTAGEVANSVPEGARAEVAGDAGSLGAMQKAYEDYCASEGLKGSFEIDADGQTASLSLTGKTAHGMEPQLGINAGLKLIHFLKEFSFPSGAEHYLHTVDALMYGDIHGRAFGIAMEDQITGPLTVNTGLLQYDPKGESYFHINLRYPVCGNQTDILENIGVRASACGLEIEPPSLKHPHCVPDDHPMIEALQRVYEAETGQPAELLSTGGGTYAAYIANGVAFGPVFPGMANSAHQRNEHIDIDALIRSTAIYARAMHELANLNL</sequence>
<dbReference type="GO" id="GO:0006508">
    <property type="term" value="P:proteolysis"/>
    <property type="evidence" value="ECO:0007669"/>
    <property type="project" value="UniProtKB-KW"/>
</dbReference>
<keyword evidence="3" id="KW-0645">Protease</keyword>
<dbReference type="Gene3D" id="3.40.630.10">
    <property type="entry name" value="Zn peptidases"/>
    <property type="match status" value="1"/>
</dbReference>
<dbReference type="RefSeq" id="WP_076170521.1">
    <property type="nucleotide sequence ID" value="NZ_MRTP01000003.1"/>
</dbReference>
<reference evidence="9 10" key="1">
    <citation type="submission" date="2016-11" db="EMBL/GenBank/DDBJ databases">
        <title>Paenibacillus species isolates.</title>
        <authorList>
            <person name="Beno S.M."/>
        </authorList>
    </citation>
    <scope>NUCLEOTIDE SEQUENCE [LARGE SCALE GENOMIC DNA]</scope>
    <source>
        <strain evidence="9 10">FSL R5-0378</strain>
    </source>
</reference>
<dbReference type="Pfam" id="PF01546">
    <property type="entry name" value="Peptidase_M20"/>
    <property type="match status" value="1"/>
</dbReference>
<comment type="cofactor">
    <cofactor evidence="1">
        <name>Zn(2+)</name>
        <dbReference type="ChEBI" id="CHEBI:29105"/>
    </cofactor>
</comment>
<keyword evidence="5" id="KW-0378">Hydrolase</keyword>
<keyword evidence="4" id="KW-0479">Metal-binding</keyword>
<dbReference type="Proteomes" id="UP000187172">
    <property type="component" value="Unassembled WGS sequence"/>
</dbReference>
<evidence type="ECO:0000256" key="4">
    <source>
        <dbReference type="ARBA" id="ARBA00022723"/>
    </source>
</evidence>
<dbReference type="EMBL" id="MRTP01000003">
    <property type="protein sequence ID" value="OMF54619.1"/>
    <property type="molecule type" value="Genomic_DNA"/>
</dbReference>
<dbReference type="InterPro" id="IPR002933">
    <property type="entry name" value="Peptidase_M20"/>
</dbReference>
<evidence type="ECO:0000256" key="7">
    <source>
        <dbReference type="ARBA" id="ARBA00022997"/>
    </source>
</evidence>
<comment type="caution">
    <text evidence="9">The sequence shown here is derived from an EMBL/GenBank/DDBJ whole genome shotgun (WGS) entry which is preliminary data.</text>
</comment>
<dbReference type="STRING" id="297318.BK138_15770"/>
<dbReference type="InterPro" id="IPR010964">
    <property type="entry name" value="M20A_pepV-rel"/>
</dbReference>
<organism evidence="9 10">
    <name type="scientific">Paenibacillus rhizosphaerae</name>
    <dbReference type="NCBI Taxonomy" id="297318"/>
    <lineage>
        <taxon>Bacteria</taxon>
        <taxon>Bacillati</taxon>
        <taxon>Bacillota</taxon>
        <taxon>Bacilli</taxon>
        <taxon>Bacillales</taxon>
        <taxon>Paenibacillaceae</taxon>
        <taxon>Paenibacillus</taxon>
    </lineage>
</organism>
<evidence type="ECO:0000256" key="1">
    <source>
        <dbReference type="ARBA" id="ARBA00001947"/>
    </source>
</evidence>
<evidence type="ECO:0000313" key="9">
    <source>
        <dbReference type="EMBL" id="OMF54619.1"/>
    </source>
</evidence>
<dbReference type="InterPro" id="IPR036264">
    <property type="entry name" value="Bact_exopeptidase_dim_dom"/>
</dbReference>
<evidence type="ECO:0000256" key="6">
    <source>
        <dbReference type="ARBA" id="ARBA00022833"/>
    </source>
</evidence>
<keyword evidence="10" id="KW-1185">Reference proteome</keyword>
<proteinExistence type="inferred from homology"/>
<keyword evidence="7" id="KW-0224">Dipeptidase</keyword>
<dbReference type="SUPFAM" id="SSF53187">
    <property type="entry name" value="Zn-dependent exopeptidases"/>
    <property type="match status" value="1"/>
</dbReference>
<comment type="similarity">
    <text evidence="2">Belongs to the peptidase M20A family.</text>
</comment>
<dbReference type="SUPFAM" id="SSF55031">
    <property type="entry name" value="Bacterial exopeptidase dimerisation domain"/>
    <property type="match status" value="1"/>
</dbReference>
<dbReference type="GO" id="GO:0006526">
    <property type="term" value="P:L-arginine biosynthetic process"/>
    <property type="evidence" value="ECO:0007669"/>
    <property type="project" value="TreeGrafter"/>
</dbReference>
<keyword evidence="6" id="KW-0862">Zinc</keyword>
<dbReference type="PANTHER" id="PTHR43808">
    <property type="entry name" value="ACETYLORNITHINE DEACETYLASE"/>
    <property type="match status" value="1"/>
</dbReference>
<dbReference type="PANTHER" id="PTHR43808:SF31">
    <property type="entry name" value="N-ACETYL-L-CITRULLINE DEACETYLASE"/>
    <property type="match status" value="1"/>
</dbReference>
<dbReference type="InterPro" id="IPR050072">
    <property type="entry name" value="Peptidase_M20A"/>
</dbReference>
<dbReference type="GO" id="GO:0008777">
    <property type="term" value="F:acetylornithine deacetylase activity"/>
    <property type="evidence" value="ECO:0007669"/>
    <property type="project" value="TreeGrafter"/>
</dbReference>
<dbReference type="PROSITE" id="PS00758">
    <property type="entry name" value="ARGE_DAPE_CPG2_1"/>
    <property type="match status" value="1"/>
</dbReference>
<dbReference type="GO" id="GO:0016805">
    <property type="term" value="F:dipeptidase activity"/>
    <property type="evidence" value="ECO:0007669"/>
    <property type="project" value="UniProtKB-KW"/>
</dbReference>
<dbReference type="GO" id="GO:0008237">
    <property type="term" value="F:metallopeptidase activity"/>
    <property type="evidence" value="ECO:0007669"/>
    <property type="project" value="UniProtKB-KW"/>
</dbReference>
<name>A0A1R1ES87_9BACL</name>